<dbReference type="SUPFAM" id="SSF55035">
    <property type="entry name" value="NAD-binding domain of HMG-CoA reductase"/>
    <property type="match status" value="1"/>
</dbReference>
<dbReference type="InterPro" id="IPR009029">
    <property type="entry name" value="HMG_CoA_Rdtase_sub-bd_dom_sf"/>
</dbReference>
<comment type="similarity">
    <text evidence="1">Belongs to the HMG-CoA reductase family.</text>
</comment>
<dbReference type="PANTHER" id="PTHR10572:SF24">
    <property type="entry name" value="3-HYDROXY-3-METHYLGLUTARYL-COENZYME A REDUCTASE"/>
    <property type="match status" value="1"/>
</dbReference>
<dbReference type="InterPro" id="IPR002202">
    <property type="entry name" value="HMG_CoA_Rdtase"/>
</dbReference>
<dbReference type="GO" id="GO:0016126">
    <property type="term" value="P:sterol biosynthetic process"/>
    <property type="evidence" value="ECO:0007669"/>
    <property type="project" value="TreeGrafter"/>
</dbReference>
<dbReference type="Gene3D" id="3.90.770.10">
    <property type="entry name" value="3-hydroxy-3-methylglutaryl-coenzyme A Reductase, Chain A, domain 2"/>
    <property type="match status" value="1"/>
</dbReference>
<dbReference type="GO" id="GO:0004420">
    <property type="term" value="F:hydroxymethylglutaryl-CoA reductase (NADPH) activity"/>
    <property type="evidence" value="ECO:0007669"/>
    <property type="project" value="UniProtKB-EC"/>
</dbReference>
<dbReference type="CDD" id="cd00643">
    <property type="entry name" value="HMG-CoA_reductase_classI"/>
    <property type="match status" value="1"/>
</dbReference>
<accession>A0A481YX24</accession>
<gene>
    <name evidence="5" type="ORF">LCMAC202_00050</name>
</gene>
<dbReference type="PROSITE" id="PS00066">
    <property type="entry name" value="HMG_COA_REDUCTASE_1"/>
    <property type="match status" value="1"/>
</dbReference>
<evidence type="ECO:0000256" key="2">
    <source>
        <dbReference type="ARBA" id="ARBA00012999"/>
    </source>
</evidence>
<dbReference type="InterPro" id="IPR023076">
    <property type="entry name" value="HMG_CoA_Rdtase_CS"/>
</dbReference>
<dbReference type="EMBL" id="MK500369">
    <property type="protein sequence ID" value="QBK87669.1"/>
    <property type="molecule type" value="Genomic_DNA"/>
</dbReference>
<evidence type="ECO:0000256" key="4">
    <source>
        <dbReference type="ARBA" id="ARBA00023002"/>
    </source>
</evidence>
<dbReference type="PRINTS" id="PR00071">
    <property type="entry name" value="HMGCOARDTASE"/>
</dbReference>
<dbReference type="PANTHER" id="PTHR10572">
    <property type="entry name" value="3-HYDROXY-3-METHYLGLUTARYL-COENZYME A REDUCTASE"/>
    <property type="match status" value="1"/>
</dbReference>
<dbReference type="InterPro" id="IPR004554">
    <property type="entry name" value="HMG_CoA_Rdtase_eu_arc"/>
</dbReference>
<dbReference type="InterPro" id="IPR009023">
    <property type="entry name" value="HMG_CoA_Rdtase_NAD(P)-bd_sf"/>
</dbReference>
<dbReference type="GO" id="GO:0015936">
    <property type="term" value="P:coenzyme A metabolic process"/>
    <property type="evidence" value="ECO:0007669"/>
    <property type="project" value="InterPro"/>
</dbReference>
<dbReference type="SUPFAM" id="SSF56542">
    <property type="entry name" value="Substrate-binding domain of HMG-CoA reductase"/>
    <property type="match status" value="1"/>
</dbReference>
<reference evidence="5" key="1">
    <citation type="journal article" date="2019" name="MBio">
        <title>Virus Genomes from Deep Sea Sediments Expand the Ocean Megavirome and Support Independent Origins of Viral Gigantism.</title>
        <authorList>
            <person name="Backstrom D."/>
            <person name="Yutin N."/>
            <person name="Jorgensen S.L."/>
            <person name="Dharamshi J."/>
            <person name="Homa F."/>
            <person name="Zaremba-Niedwiedzka K."/>
            <person name="Spang A."/>
            <person name="Wolf Y.I."/>
            <person name="Koonin E.V."/>
            <person name="Ettema T.J."/>
        </authorList>
    </citation>
    <scope>NUCLEOTIDE SEQUENCE</scope>
</reference>
<keyword evidence="3" id="KW-0521">NADP</keyword>
<proteinExistence type="inferred from homology"/>
<organism evidence="5">
    <name type="scientific">Marseillevirus LCMAC202</name>
    <dbReference type="NCBI Taxonomy" id="2506606"/>
    <lineage>
        <taxon>Viruses</taxon>
        <taxon>Varidnaviria</taxon>
        <taxon>Bamfordvirae</taxon>
        <taxon>Nucleocytoviricota</taxon>
        <taxon>Megaviricetes</taxon>
        <taxon>Pimascovirales</taxon>
        <taxon>Pimascovirales incertae sedis</taxon>
        <taxon>Marseilleviridae</taxon>
    </lineage>
</organism>
<dbReference type="PROSITE" id="PS00318">
    <property type="entry name" value="HMG_COA_REDUCTASE_2"/>
    <property type="match status" value="1"/>
</dbReference>
<dbReference type="Pfam" id="PF00368">
    <property type="entry name" value="HMG-CoA_red"/>
    <property type="match status" value="1"/>
</dbReference>
<evidence type="ECO:0000313" key="5">
    <source>
        <dbReference type="EMBL" id="QBK87669.1"/>
    </source>
</evidence>
<evidence type="ECO:0000256" key="1">
    <source>
        <dbReference type="ARBA" id="ARBA00007661"/>
    </source>
</evidence>
<name>A0A481YX24_9VIRU</name>
<evidence type="ECO:0000256" key="3">
    <source>
        <dbReference type="ARBA" id="ARBA00022857"/>
    </source>
</evidence>
<dbReference type="InterPro" id="IPR023074">
    <property type="entry name" value="HMG_CoA_Rdtase_cat_sf"/>
</dbReference>
<sequence length="395" mass="42756">MTKLYCLEALIKGSYTSAVSKRRSLYQYLYGLQGWALPYKKWSPEKLYQSAYHKNCENVIGFTSIPVGLVGPIQINSRQRFLPIATTEGALIASMNRGCKLLQGGVNVHVEDVGMTRAPLIGCESIEAAREFREWLLTNTNVIKVLFEETSQHSTLQSVTAHQCGRDIHLKFRAITDDAMGMNMVTKGCTAVLIHIKKYFPKIKIISLSGNYCTDKKVAATNWITGRGKLVIAEAKLQPMDIQKILGCTGKDLVEINIKKNLVGSAFAGAFGGFNAQASNVVAGLYAAMGQDLGQIGTSSTCIVQIEWNSDDSLSASVTMPNVEVGVVGGGTDLPSQSEALKIAQVESSIDLASLVGGGVLAGELSLLGSLRRGDLMDAHLKLNRKMSKELTIYN</sequence>
<dbReference type="PROSITE" id="PS50065">
    <property type="entry name" value="HMG_COA_REDUCTASE_4"/>
    <property type="match status" value="1"/>
</dbReference>
<dbReference type="Gene3D" id="3.30.70.420">
    <property type="entry name" value="Hydroxymethylglutaryl-CoA reductase, class I/II, NAD/NADP-binding domain"/>
    <property type="match status" value="1"/>
</dbReference>
<keyword evidence="4" id="KW-0560">Oxidoreductase</keyword>
<dbReference type="EC" id="1.1.1.34" evidence="2"/>
<protein>
    <recommendedName>
        <fullName evidence="2">hydroxymethylglutaryl-CoA reductase (NADPH)</fullName>
        <ecNumber evidence="2">1.1.1.34</ecNumber>
    </recommendedName>
</protein>
<dbReference type="FunFam" id="3.30.70.420:FF:000001">
    <property type="entry name" value="3-hydroxy-3-methylglutaryl coenzyme A reductase"/>
    <property type="match status" value="1"/>
</dbReference>
<dbReference type="GO" id="GO:0008299">
    <property type="term" value="P:isoprenoid biosynthetic process"/>
    <property type="evidence" value="ECO:0007669"/>
    <property type="project" value="InterPro"/>
</dbReference>